<dbReference type="SUPFAM" id="SSF49313">
    <property type="entry name" value="Cadherin-like"/>
    <property type="match status" value="1"/>
</dbReference>
<dbReference type="InterPro" id="IPR050174">
    <property type="entry name" value="Protocadherin/Cadherin-CA"/>
</dbReference>
<reference evidence="5" key="1">
    <citation type="submission" date="2025-08" db="UniProtKB">
        <authorList>
            <consortium name="Ensembl"/>
        </authorList>
    </citation>
    <scope>IDENTIFICATION</scope>
</reference>
<dbReference type="Ensembl" id="ENSFHET00000031942.1">
    <property type="protein sequence ID" value="ENSFHEP00000012321.1"/>
    <property type="gene ID" value="ENSFHEG00000013763.1"/>
</dbReference>
<dbReference type="InterPro" id="IPR015919">
    <property type="entry name" value="Cadherin-like_sf"/>
</dbReference>
<dbReference type="Pfam" id="PF08266">
    <property type="entry name" value="Cadherin_2"/>
    <property type="match status" value="1"/>
</dbReference>
<dbReference type="Gene3D" id="2.60.40.60">
    <property type="entry name" value="Cadherins"/>
    <property type="match status" value="1"/>
</dbReference>
<protein>
    <recommendedName>
        <fullName evidence="4">Cadherin N-terminal domain-containing protein</fullName>
    </recommendedName>
</protein>
<dbReference type="STRING" id="8078.ENSFHEP00000012321"/>
<organism evidence="5 6">
    <name type="scientific">Fundulus heteroclitus</name>
    <name type="common">Killifish</name>
    <name type="synonym">Mummichog</name>
    <dbReference type="NCBI Taxonomy" id="8078"/>
    <lineage>
        <taxon>Eukaryota</taxon>
        <taxon>Metazoa</taxon>
        <taxon>Chordata</taxon>
        <taxon>Craniata</taxon>
        <taxon>Vertebrata</taxon>
        <taxon>Euteleostomi</taxon>
        <taxon>Actinopterygii</taxon>
        <taxon>Neopterygii</taxon>
        <taxon>Teleostei</taxon>
        <taxon>Neoteleostei</taxon>
        <taxon>Acanthomorphata</taxon>
        <taxon>Ovalentaria</taxon>
        <taxon>Atherinomorphae</taxon>
        <taxon>Cyprinodontiformes</taxon>
        <taxon>Fundulidae</taxon>
        <taxon>Fundulus</taxon>
    </lineage>
</organism>
<dbReference type="GO" id="GO:0005886">
    <property type="term" value="C:plasma membrane"/>
    <property type="evidence" value="ECO:0007669"/>
    <property type="project" value="TreeGrafter"/>
</dbReference>
<dbReference type="PANTHER" id="PTHR24028:SF296">
    <property type="entry name" value="PROTOCADHERIN 1 GAMMA 11 PRECURSOR-RELATED"/>
    <property type="match status" value="1"/>
</dbReference>
<dbReference type="FunFam" id="2.60.40.60:FF:000006">
    <property type="entry name" value="Protocadherin alpha 2"/>
    <property type="match status" value="1"/>
</dbReference>
<dbReference type="AlphaFoldDB" id="A0A3Q2PH16"/>
<dbReference type="InterPro" id="IPR013164">
    <property type="entry name" value="Cadherin_N"/>
</dbReference>
<dbReference type="PANTHER" id="PTHR24028">
    <property type="entry name" value="CADHERIN-87A"/>
    <property type="match status" value="1"/>
</dbReference>
<evidence type="ECO:0000256" key="1">
    <source>
        <dbReference type="ARBA" id="ARBA00004370"/>
    </source>
</evidence>
<proteinExistence type="predicted"/>
<evidence type="ECO:0000313" key="6">
    <source>
        <dbReference type="Proteomes" id="UP000265000"/>
    </source>
</evidence>
<reference evidence="5" key="2">
    <citation type="submission" date="2025-09" db="UniProtKB">
        <authorList>
            <consortium name="Ensembl"/>
        </authorList>
    </citation>
    <scope>IDENTIFICATION</scope>
</reference>
<feature type="domain" description="Cadherin N-terminal" evidence="4">
    <location>
        <begin position="46"/>
        <end position="121"/>
    </location>
</feature>
<evidence type="ECO:0000256" key="3">
    <source>
        <dbReference type="ARBA" id="ARBA00023180"/>
    </source>
</evidence>
<sequence length="151" mass="17297">LYFGRRFVCIWTYSFRKMRFTSTDYAVKRQVQAFLLVFFIESSVCQIRYSVPEEMRKGSYVGNIAEDLGVDAKRLKSGGARIVSGDGSEHIKLDVDKGNLVVGNRIDREQLCGQTSPCSIEKERSHILRRSLRIGLDCAIHLTRTERIYPT</sequence>
<dbReference type="Proteomes" id="UP000265000">
    <property type="component" value="Unplaced"/>
</dbReference>
<evidence type="ECO:0000313" key="5">
    <source>
        <dbReference type="Ensembl" id="ENSFHEP00000012321.1"/>
    </source>
</evidence>
<keyword evidence="3" id="KW-0325">Glycoprotein</keyword>
<name>A0A3Q2PH16_FUNHE</name>
<evidence type="ECO:0000259" key="4">
    <source>
        <dbReference type="Pfam" id="PF08266"/>
    </source>
</evidence>
<dbReference type="GO" id="GO:0007155">
    <property type="term" value="P:cell adhesion"/>
    <property type="evidence" value="ECO:0007669"/>
    <property type="project" value="TreeGrafter"/>
</dbReference>
<dbReference type="GO" id="GO:0005509">
    <property type="term" value="F:calcium ion binding"/>
    <property type="evidence" value="ECO:0007669"/>
    <property type="project" value="InterPro"/>
</dbReference>
<dbReference type="GeneTree" id="ENSGT00940000164468"/>
<accession>A0A3Q2PH16</accession>
<comment type="subcellular location">
    <subcellularLocation>
        <location evidence="1">Membrane</location>
    </subcellularLocation>
</comment>
<keyword evidence="2" id="KW-0472">Membrane</keyword>
<keyword evidence="6" id="KW-1185">Reference proteome</keyword>
<evidence type="ECO:0000256" key="2">
    <source>
        <dbReference type="ARBA" id="ARBA00023136"/>
    </source>
</evidence>